<reference evidence="5 6" key="1">
    <citation type="submission" date="2020-02" db="EMBL/GenBank/DDBJ databases">
        <title>Acidophilic actinobacteria isolated from forest soil.</title>
        <authorList>
            <person name="Golinska P."/>
        </authorList>
    </citation>
    <scope>NUCLEOTIDE SEQUENCE [LARGE SCALE GENOMIC DNA]</scope>
    <source>
        <strain evidence="5 6">NL8</strain>
    </source>
</reference>
<dbReference type="Gene3D" id="3.40.50.300">
    <property type="entry name" value="P-loop containing nucleotide triphosphate hydrolases"/>
    <property type="match status" value="1"/>
</dbReference>
<dbReference type="RefSeq" id="WP_212019376.1">
    <property type="nucleotide sequence ID" value="NZ_JAAFYZ010000233.1"/>
</dbReference>
<comment type="similarity">
    <text evidence="1">Belongs to the GPN-loop GTPase family.</text>
</comment>
<evidence type="ECO:0000256" key="3">
    <source>
        <dbReference type="ARBA" id="ARBA00022801"/>
    </source>
</evidence>
<organism evidence="5 6">
    <name type="scientific">Catenulispora pinistramenti</name>
    <dbReference type="NCBI Taxonomy" id="2705254"/>
    <lineage>
        <taxon>Bacteria</taxon>
        <taxon>Bacillati</taxon>
        <taxon>Actinomycetota</taxon>
        <taxon>Actinomycetes</taxon>
        <taxon>Catenulisporales</taxon>
        <taxon>Catenulisporaceae</taxon>
        <taxon>Catenulispora</taxon>
    </lineage>
</organism>
<name>A0ABS5L4I7_9ACTN</name>
<accession>A0ABS5L4I7</accession>
<evidence type="ECO:0000256" key="1">
    <source>
        <dbReference type="ARBA" id="ARBA00005290"/>
    </source>
</evidence>
<dbReference type="CDD" id="cd00882">
    <property type="entry name" value="Ras_like_GTPase"/>
    <property type="match status" value="1"/>
</dbReference>
<keyword evidence="3" id="KW-0378">Hydrolase</keyword>
<keyword evidence="2" id="KW-0547">Nucleotide-binding</keyword>
<dbReference type="SUPFAM" id="SSF52540">
    <property type="entry name" value="P-loop containing nucleoside triphosphate hydrolases"/>
    <property type="match status" value="1"/>
</dbReference>
<dbReference type="Pfam" id="PF03029">
    <property type="entry name" value="ATP_bind_1"/>
    <property type="match status" value="1"/>
</dbReference>
<proteinExistence type="inferred from homology"/>
<keyword evidence="4" id="KW-0342">GTP-binding</keyword>
<comment type="caution">
    <text evidence="5">The sequence shown here is derived from an EMBL/GenBank/DDBJ whole genome shotgun (WGS) entry which is preliminary data.</text>
</comment>
<gene>
    <name evidence="5" type="ORF">KGQ19_40375</name>
</gene>
<evidence type="ECO:0000313" key="6">
    <source>
        <dbReference type="Proteomes" id="UP000730482"/>
    </source>
</evidence>
<protein>
    <submittedName>
        <fullName evidence="5">ATP/GTP-binding protein</fullName>
    </submittedName>
</protein>
<dbReference type="PANTHER" id="PTHR42708:SF1">
    <property type="entry name" value="GLIDING MOTILITY PROTEIN MGLA"/>
    <property type="match status" value="1"/>
</dbReference>
<dbReference type="Proteomes" id="UP000730482">
    <property type="component" value="Unassembled WGS sequence"/>
</dbReference>
<dbReference type="InterPro" id="IPR052705">
    <property type="entry name" value="Gliding_Motility_GTPase"/>
</dbReference>
<evidence type="ECO:0000256" key="2">
    <source>
        <dbReference type="ARBA" id="ARBA00022741"/>
    </source>
</evidence>
<dbReference type="InterPro" id="IPR004130">
    <property type="entry name" value="Gpn"/>
</dbReference>
<dbReference type="EMBL" id="JAAFYZ010000233">
    <property type="protein sequence ID" value="MBS2553129.1"/>
    <property type="molecule type" value="Genomic_DNA"/>
</dbReference>
<dbReference type="InterPro" id="IPR027417">
    <property type="entry name" value="P-loop_NTPase"/>
</dbReference>
<evidence type="ECO:0000313" key="5">
    <source>
        <dbReference type="EMBL" id="MBS2553129.1"/>
    </source>
</evidence>
<sequence>MPSTSSDRAVDNLPGGLKLLIAGGFGVGKTTLVGAVSEIAPLKTEATITEASVGVDDIALTGGKTTTTVALDFGRVSIANEYVLFLFGLPGQERFWFMWDQLCIGALGVIVLVDTRRIEDSFEAVDYFERTGIPFLVAVNEFEGAQFSYTGTEVREALQLRPDVPVVMCDARSRTSAVNVLIALVKHLQTIDYRTVRPAAPELAAHEGSYI</sequence>
<dbReference type="PANTHER" id="PTHR42708">
    <property type="entry name" value="ATP/GTP-BINDING PROTEIN-RELATED"/>
    <property type="match status" value="1"/>
</dbReference>
<evidence type="ECO:0000256" key="4">
    <source>
        <dbReference type="ARBA" id="ARBA00023134"/>
    </source>
</evidence>
<keyword evidence="6" id="KW-1185">Reference proteome</keyword>